<keyword evidence="3" id="KW-1185">Reference proteome</keyword>
<keyword evidence="1" id="KW-1133">Transmembrane helix</keyword>
<name>A0A086Z1C1_9BIFI</name>
<accession>A0A086Z1C1</accession>
<proteinExistence type="predicted"/>
<evidence type="ECO:0000313" key="2">
    <source>
        <dbReference type="EMBL" id="KFI40321.1"/>
    </source>
</evidence>
<reference evidence="2 3" key="1">
    <citation type="submission" date="2014-03" db="EMBL/GenBank/DDBJ databases">
        <title>Genomics of Bifidobacteria.</title>
        <authorList>
            <person name="Ventura M."/>
            <person name="Milani C."/>
            <person name="Lugli G.A."/>
        </authorList>
    </citation>
    <scope>NUCLEOTIDE SEQUENCE [LARGE SCALE GENOMIC DNA]</scope>
    <source>
        <strain evidence="2 3">DSM 22766</strain>
    </source>
</reference>
<dbReference type="Proteomes" id="UP000029015">
    <property type="component" value="Unassembled WGS sequence"/>
</dbReference>
<keyword evidence="1" id="KW-0812">Transmembrane</keyword>
<gene>
    <name evidence="2" type="ORF">BACT_1023</name>
</gene>
<organism evidence="2 3">
    <name type="scientific">Bifidobacterium actinocoloniiforme DSM 22766</name>
    <dbReference type="NCBI Taxonomy" id="1437605"/>
    <lineage>
        <taxon>Bacteria</taxon>
        <taxon>Bacillati</taxon>
        <taxon>Actinomycetota</taxon>
        <taxon>Actinomycetes</taxon>
        <taxon>Bifidobacteriales</taxon>
        <taxon>Bifidobacteriaceae</taxon>
        <taxon>Bifidobacterium</taxon>
    </lineage>
</organism>
<keyword evidence="1" id="KW-0472">Membrane</keyword>
<protein>
    <submittedName>
        <fullName evidence="2">Uncharacterized protein</fullName>
    </submittedName>
</protein>
<evidence type="ECO:0000313" key="3">
    <source>
        <dbReference type="Proteomes" id="UP000029015"/>
    </source>
</evidence>
<comment type="caution">
    <text evidence="2">The sequence shown here is derived from an EMBL/GenBank/DDBJ whole genome shotgun (WGS) entry which is preliminary data.</text>
</comment>
<feature type="transmembrane region" description="Helical" evidence="1">
    <location>
        <begin position="60"/>
        <end position="80"/>
    </location>
</feature>
<dbReference type="AlphaFoldDB" id="A0A086Z1C1"/>
<dbReference type="EMBL" id="JGYK01000001">
    <property type="protein sequence ID" value="KFI40321.1"/>
    <property type="molecule type" value="Genomic_DNA"/>
</dbReference>
<evidence type="ECO:0000256" key="1">
    <source>
        <dbReference type="SAM" id="Phobius"/>
    </source>
</evidence>
<sequence length="92" mass="10006">MLLAVLDSVTITWGFAALNWLESFVLPRTTRIPTTHCFHGRARICALFRQPVLEGAMSRFRAASAAFAALAMILLGGGVIRRPVPPTLNPTT</sequence>